<dbReference type="InterPro" id="IPR029063">
    <property type="entry name" value="SAM-dependent_MTases_sf"/>
</dbReference>
<dbReference type="OrthoDB" id="448116at2"/>
<dbReference type="Gene3D" id="3.40.50.150">
    <property type="entry name" value="Vaccinia Virus protein VP39"/>
    <property type="match status" value="1"/>
</dbReference>
<comment type="caution">
    <text evidence="2">The sequence shown here is derived from an EMBL/GenBank/DDBJ whole genome shotgun (WGS) entry which is preliminary data.</text>
</comment>
<dbReference type="GO" id="GO:0032259">
    <property type="term" value="P:methylation"/>
    <property type="evidence" value="ECO:0007669"/>
    <property type="project" value="UniProtKB-KW"/>
</dbReference>
<sequence length="309" mass="32271">MSAFGCDKGAFCSMRPASLPPASTRPTENEVVRMNGKAVDADAFDRFEAASWGRRTDGYEQFFVSLTSRTITPLLDAAGVGPGTRVLDIASGPGHVAAACAARGASVTGLDIAPEMVALAGRRHPGIRFERADAQRLPFPEASADAVVGNFAILHVGRPELVAGEAARVLAPGGTLALSTWDVPARCRLLGVFLDAIGEVGAVPPPDVPVGPPFFRFADDDECTRLLTGAGLTGVGVQTITFGHRVGTAAELWEGMIGGTVRTRALVLSQPDDVQGRIRGAFERITAEYATPDGLDLPVSVKIVSGVRP</sequence>
<keyword evidence="3" id="KW-1185">Reference proteome</keyword>
<feature type="domain" description="Methyltransferase type 11" evidence="1">
    <location>
        <begin position="87"/>
        <end position="177"/>
    </location>
</feature>
<keyword evidence="2" id="KW-0489">Methyltransferase</keyword>
<protein>
    <submittedName>
        <fullName evidence="2">Class I SAM-dependent methyltransferase</fullName>
    </submittedName>
</protein>
<dbReference type="EMBL" id="VOBR01000002">
    <property type="protein sequence ID" value="TWP53600.1"/>
    <property type="molecule type" value="Genomic_DNA"/>
</dbReference>
<dbReference type="AlphaFoldDB" id="A0A563F0X0"/>
<dbReference type="SUPFAM" id="SSF53335">
    <property type="entry name" value="S-adenosyl-L-methionine-dependent methyltransferases"/>
    <property type="match status" value="1"/>
</dbReference>
<organism evidence="2 3">
    <name type="scientific">Lentzea tibetensis</name>
    <dbReference type="NCBI Taxonomy" id="2591470"/>
    <lineage>
        <taxon>Bacteria</taxon>
        <taxon>Bacillati</taxon>
        <taxon>Actinomycetota</taxon>
        <taxon>Actinomycetes</taxon>
        <taxon>Pseudonocardiales</taxon>
        <taxon>Pseudonocardiaceae</taxon>
        <taxon>Lentzea</taxon>
    </lineage>
</organism>
<reference evidence="2 3" key="1">
    <citation type="submission" date="2019-07" db="EMBL/GenBank/DDBJ databases">
        <title>Lentzea xizangensis sp. nov., isolated from Qinghai-Tibetan Plateau Soils.</title>
        <authorList>
            <person name="Huang J."/>
        </authorList>
    </citation>
    <scope>NUCLEOTIDE SEQUENCE [LARGE SCALE GENOMIC DNA]</scope>
    <source>
        <strain evidence="2 3">FXJ1.1311</strain>
    </source>
</reference>
<gene>
    <name evidence="2" type="ORF">FKR81_02185</name>
</gene>
<dbReference type="GO" id="GO:0008757">
    <property type="term" value="F:S-adenosylmethionine-dependent methyltransferase activity"/>
    <property type="evidence" value="ECO:0007669"/>
    <property type="project" value="InterPro"/>
</dbReference>
<dbReference type="PANTHER" id="PTHR43591">
    <property type="entry name" value="METHYLTRANSFERASE"/>
    <property type="match status" value="1"/>
</dbReference>
<keyword evidence="2" id="KW-0808">Transferase</keyword>
<dbReference type="Proteomes" id="UP000316639">
    <property type="component" value="Unassembled WGS sequence"/>
</dbReference>
<evidence type="ECO:0000259" key="1">
    <source>
        <dbReference type="Pfam" id="PF08241"/>
    </source>
</evidence>
<dbReference type="InterPro" id="IPR013216">
    <property type="entry name" value="Methyltransf_11"/>
</dbReference>
<accession>A0A563F0X0</accession>
<dbReference type="PANTHER" id="PTHR43591:SF24">
    <property type="entry name" value="2-METHOXY-6-POLYPRENYL-1,4-BENZOQUINOL METHYLASE, MITOCHONDRIAL"/>
    <property type="match status" value="1"/>
</dbReference>
<name>A0A563F0X0_9PSEU</name>
<proteinExistence type="predicted"/>
<evidence type="ECO:0000313" key="3">
    <source>
        <dbReference type="Proteomes" id="UP000316639"/>
    </source>
</evidence>
<dbReference type="CDD" id="cd02440">
    <property type="entry name" value="AdoMet_MTases"/>
    <property type="match status" value="1"/>
</dbReference>
<evidence type="ECO:0000313" key="2">
    <source>
        <dbReference type="EMBL" id="TWP53600.1"/>
    </source>
</evidence>
<dbReference type="Pfam" id="PF08241">
    <property type="entry name" value="Methyltransf_11"/>
    <property type="match status" value="1"/>
</dbReference>